<dbReference type="AlphaFoldDB" id="A0A6P8AZW8"/>
<sequence>MKAQVRLLEVITQLRSFLLDGRCLSKVESVKLAIEFVQIAEQYLAAGKKANPSPPEVTQAEESVFVDILVSFKTVSSSSVDVSDWGSKGHHEKLQMLETVLVEVGILSNPPSIGARLRE</sequence>
<name>A0A6P8AZW8_PYRGI</name>
<accession>A0A6P8AZW8</accession>
<evidence type="ECO:0000313" key="2">
    <source>
        <dbReference type="RefSeq" id="XP_030980458.1"/>
    </source>
</evidence>
<reference evidence="2" key="2">
    <citation type="submission" date="2019-10" db="EMBL/GenBank/DDBJ databases">
        <authorList>
            <consortium name="NCBI Genome Project"/>
        </authorList>
    </citation>
    <scope>NUCLEOTIDE SEQUENCE</scope>
    <source>
        <strain evidence="2">NI907</strain>
    </source>
</reference>
<reference evidence="1 2" key="1">
    <citation type="journal article" date="2019" name="Mol. Biol. Evol.">
        <title>Blast fungal genomes show frequent chromosomal changes, gene gains and losses, and effector gene turnover.</title>
        <authorList>
            <person name="Gomez Luciano L.B."/>
            <person name="Jason Tsai I."/>
            <person name="Chuma I."/>
            <person name="Tosa Y."/>
            <person name="Chen Y.H."/>
            <person name="Li J.Y."/>
            <person name="Li M.Y."/>
            <person name="Jade Lu M.Y."/>
            <person name="Nakayashiki H."/>
            <person name="Li W.H."/>
        </authorList>
    </citation>
    <scope>NUCLEOTIDE SEQUENCE [LARGE SCALE GENOMIC DNA]</scope>
    <source>
        <strain evidence="1 2">NI907</strain>
    </source>
</reference>
<organism evidence="1 2">
    <name type="scientific">Pyricularia grisea</name>
    <name type="common">Crabgrass-specific blast fungus</name>
    <name type="synonym">Magnaporthe grisea</name>
    <dbReference type="NCBI Taxonomy" id="148305"/>
    <lineage>
        <taxon>Eukaryota</taxon>
        <taxon>Fungi</taxon>
        <taxon>Dikarya</taxon>
        <taxon>Ascomycota</taxon>
        <taxon>Pezizomycotina</taxon>
        <taxon>Sordariomycetes</taxon>
        <taxon>Sordariomycetidae</taxon>
        <taxon>Magnaporthales</taxon>
        <taxon>Pyriculariaceae</taxon>
        <taxon>Pyricularia</taxon>
    </lineage>
</organism>
<keyword evidence="1" id="KW-1185">Reference proteome</keyword>
<dbReference type="Proteomes" id="UP000515153">
    <property type="component" value="Chromosome VII"/>
</dbReference>
<dbReference type="KEGG" id="pgri:PgNI_10866"/>
<gene>
    <name evidence="2" type="ORF">PgNI_10866</name>
</gene>
<dbReference type="RefSeq" id="XP_030980458.1">
    <property type="nucleotide sequence ID" value="XM_031130840.1"/>
</dbReference>
<dbReference type="GeneID" id="41965745"/>
<proteinExistence type="predicted"/>
<reference evidence="2" key="3">
    <citation type="submission" date="2025-08" db="UniProtKB">
        <authorList>
            <consortium name="RefSeq"/>
        </authorList>
    </citation>
    <scope>IDENTIFICATION</scope>
    <source>
        <strain evidence="2">NI907</strain>
    </source>
</reference>
<protein>
    <submittedName>
        <fullName evidence="2">Uncharacterized protein</fullName>
    </submittedName>
</protein>
<evidence type="ECO:0000313" key="1">
    <source>
        <dbReference type="Proteomes" id="UP000515153"/>
    </source>
</evidence>